<comment type="caution">
    <text evidence="5">The sequence shown here is derived from an EMBL/GenBank/DDBJ whole genome shotgun (WGS) entry which is preliminary data.</text>
</comment>
<evidence type="ECO:0000256" key="3">
    <source>
        <dbReference type="ARBA" id="ARBA00023163"/>
    </source>
</evidence>
<dbReference type="PROSITE" id="PS50949">
    <property type="entry name" value="HTH_GNTR"/>
    <property type="match status" value="1"/>
</dbReference>
<dbReference type="InterPro" id="IPR000524">
    <property type="entry name" value="Tscrpt_reg_HTH_GntR"/>
</dbReference>
<evidence type="ECO:0000313" key="5">
    <source>
        <dbReference type="EMBL" id="MBC9206349.1"/>
    </source>
</evidence>
<dbReference type="InterPro" id="IPR036390">
    <property type="entry name" value="WH_DNA-bd_sf"/>
</dbReference>
<dbReference type="Pfam" id="PF00392">
    <property type="entry name" value="GntR"/>
    <property type="match status" value="1"/>
</dbReference>
<name>A0ABR7RJ70_9PROT</name>
<keyword evidence="1" id="KW-0805">Transcription regulation</keyword>
<keyword evidence="6" id="KW-1185">Reference proteome</keyword>
<dbReference type="Pfam" id="PF07729">
    <property type="entry name" value="FCD"/>
    <property type="match status" value="1"/>
</dbReference>
<feature type="domain" description="HTH gntR-type" evidence="4">
    <location>
        <begin position="20"/>
        <end position="87"/>
    </location>
</feature>
<dbReference type="Gene3D" id="1.20.120.530">
    <property type="entry name" value="GntR ligand-binding domain-like"/>
    <property type="match status" value="1"/>
</dbReference>
<evidence type="ECO:0000256" key="1">
    <source>
        <dbReference type="ARBA" id="ARBA00023015"/>
    </source>
</evidence>
<dbReference type="SUPFAM" id="SSF48008">
    <property type="entry name" value="GntR ligand-binding domain-like"/>
    <property type="match status" value="1"/>
</dbReference>
<dbReference type="InterPro" id="IPR011711">
    <property type="entry name" value="GntR_C"/>
</dbReference>
<dbReference type="InterPro" id="IPR008920">
    <property type="entry name" value="TF_FadR/GntR_C"/>
</dbReference>
<keyword evidence="2" id="KW-0238">DNA-binding</keyword>
<dbReference type="Gene3D" id="1.10.10.10">
    <property type="entry name" value="Winged helix-like DNA-binding domain superfamily/Winged helix DNA-binding domain"/>
    <property type="match status" value="1"/>
</dbReference>
<dbReference type="SMART" id="SM00895">
    <property type="entry name" value="FCD"/>
    <property type="match status" value="1"/>
</dbReference>
<organism evidence="5 6">
    <name type="scientific">Teichococcus aerophilus</name>
    <dbReference type="NCBI Taxonomy" id="1224513"/>
    <lineage>
        <taxon>Bacteria</taxon>
        <taxon>Pseudomonadati</taxon>
        <taxon>Pseudomonadota</taxon>
        <taxon>Alphaproteobacteria</taxon>
        <taxon>Acetobacterales</taxon>
        <taxon>Roseomonadaceae</taxon>
        <taxon>Roseomonas</taxon>
    </lineage>
</organism>
<dbReference type="Proteomes" id="UP000626026">
    <property type="component" value="Unassembled WGS sequence"/>
</dbReference>
<evidence type="ECO:0000313" key="6">
    <source>
        <dbReference type="Proteomes" id="UP000626026"/>
    </source>
</evidence>
<dbReference type="PANTHER" id="PTHR43537:SF24">
    <property type="entry name" value="GLUCONATE OPERON TRANSCRIPTIONAL REPRESSOR"/>
    <property type="match status" value="1"/>
</dbReference>
<dbReference type="PANTHER" id="PTHR43537">
    <property type="entry name" value="TRANSCRIPTIONAL REGULATOR, GNTR FAMILY"/>
    <property type="match status" value="1"/>
</dbReference>
<keyword evidence="3" id="KW-0804">Transcription</keyword>
<dbReference type="InterPro" id="IPR036388">
    <property type="entry name" value="WH-like_DNA-bd_sf"/>
</dbReference>
<dbReference type="RefSeq" id="WP_187783531.1">
    <property type="nucleotide sequence ID" value="NZ_JACTVA010000007.1"/>
</dbReference>
<proteinExistence type="predicted"/>
<evidence type="ECO:0000256" key="2">
    <source>
        <dbReference type="ARBA" id="ARBA00023125"/>
    </source>
</evidence>
<dbReference type="CDD" id="cd07377">
    <property type="entry name" value="WHTH_GntR"/>
    <property type="match status" value="1"/>
</dbReference>
<sequence length="233" mass="25431">MIADPIHAPAPPAESASAKGGGVEAIMRQIENLILGGDALPGERLNELALSRQLNVSRAPLREAVRRLEQMELLEIVPNRGVLVRQVSMRDALDLYDLRAALFRGAARLAARRALPESVAHLHRVNDRMRQAAVAEDFAGYYARNLDFHTALMAAGGNAPMAQGYDRAVKGLHLFRKRSLVHPAQLDLSLQEHDDLLAAIARHDAAAAGEAAERHIMLGRDRMLDTLDTGARP</sequence>
<gene>
    <name evidence="5" type="ORF">IBL26_05840</name>
</gene>
<evidence type="ECO:0000259" key="4">
    <source>
        <dbReference type="PROSITE" id="PS50949"/>
    </source>
</evidence>
<reference evidence="5 6" key="1">
    <citation type="journal article" date="2013" name="Int. J. Syst. Evol. Microbiol.">
        <title>Roseomonas aerophila sp. nov., isolated from air.</title>
        <authorList>
            <person name="Kim S.J."/>
            <person name="Weon H.Y."/>
            <person name="Ahn J.H."/>
            <person name="Hong S.B."/>
            <person name="Seok S.J."/>
            <person name="Whang K.S."/>
            <person name="Kwon S.W."/>
        </authorList>
    </citation>
    <scope>NUCLEOTIDE SEQUENCE [LARGE SCALE GENOMIC DNA]</scope>
    <source>
        <strain evidence="5 6">NBRC 108923</strain>
    </source>
</reference>
<dbReference type="SMART" id="SM00345">
    <property type="entry name" value="HTH_GNTR"/>
    <property type="match status" value="1"/>
</dbReference>
<accession>A0ABR7RJ70</accession>
<protein>
    <submittedName>
        <fullName evidence="5">FCD domain-containing protein</fullName>
    </submittedName>
</protein>
<dbReference type="SUPFAM" id="SSF46785">
    <property type="entry name" value="Winged helix' DNA-binding domain"/>
    <property type="match status" value="1"/>
</dbReference>
<dbReference type="EMBL" id="JACTVA010000007">
    <property type="protein sequence ID" value="MBC9206349.1"/>
    <property type="molecule type" value="Genomic_DNA"/>
</dbReference>